<dbReference type="GO" id="GO:0008233">
    <property type="term" value="F:peptidase activity"/>
    <property type="evidence" value="ECO:0007669"/>
    <property type="project" value="UniProtKB-KW"/>
</dbReference>
<name>A0A7G9Z3L8_9EURY</name>
<feature type="transmembrane region" description="Helical" evidence="8">
    <location>
        <begin position="214"/>
        <end position="238"/>
    </location>
</feature>
<dbReference type="EMBL" id="MT631596">
    <property type="protein sequence ID" value="QNO54852.1"/>
    <property type="molecule type" value="Genomic_DNA"/>
</dbReference>
<evidence type="ECO:0000256" key="4">
    <source>
        <dbReference type="ARBA" id="ARBA00022692"/>
    </source>
</evidence>
<dbReference type="GO" id="GO:0006508">
    <property type="term" value="P:proteolysis"/>
    <property type="evidence" value="ECO:0007669"/>
    <property type="project" value="UniProtKB-KW"/>
</dbReference>
<keyword evidence="4 8" id="KW-0812">Transmembrane</keyword>
<sequence length="283" mass="31504">MKKTTILILLLLVILYFPSPFSNFIPIWLASFWRTDPCYTHGFLILIISCAIAWWNVRDYKKSEPEDNPESYKPGIYVFAFGLILYIIGIIKLFPFLSALSFLFTTSGLILYFYGKPLMHALLFPIAYLIFAIPLPPEFLGKVANALQTMSSYSPALILEMLGITVTRTGAEIQLEDAAFIIGLPCSGMNSLISLLAIATLFIYILRCPLYKKIILLCITPPLAILANIIRVTSLLLIANAYGAETATGFYHTLFSPLLFIIALILLILISSLFGCRVAGRAK</sequence>
<evidence type="ECO:0000256" key="1">
    <source>
        <dbReference type="ARBA" id="ARBA00004651"/>
    </source>
</evidence>
<dbReference type="GO" id="GO:0005886">
    <property type="term" value="C:plasma membrane"/>
    <property type="evidence" value="ECO:0007669"/>
    <property type="project" value="UniProtKB-SubCell"/>
</dbReference>
<evidence type="ECO:0000313" key="9">
    <source>
        <dbReference type="EMBL" id="QNO54852.1"/>
    </source>
</evidence>
<proteinExistence type="predicted"/>
<evidence type="ECO:0000256" key="8">
    <source>
        <dbReference type="SAM" id="Phobius"/>
    </source>
</evidence>
<feature type="transmembrane region" description="Helical" evidence="8">
    <location>
        <begin position="143"/>
        <end position="166"/>
    </location>
</feature>
<keyword evidence="7 8" id="KW-0472">Membrane</keyword>
<feature type="transmembrane region" description="Helical" evidence="8">
    <location>
        <begin position="39"/>
        <end position="57"/>
    </location>
</feature>
<keyword evidence="6 8" id="KW-1133">Transmembrane helix</keyword>
<keyword evidence="2" id="KW-1003">Cell membrane</keyword>
<evidence type="ECO:0000256" key="5">
    <source>
        <dbReference type="ARBA" id="ARBA00022801"/>
    </source>
</evidence>
<feature type="transmembrane region" description="Helical" evidence="8">
    <location>
        <begin position="258"/>
        <end position="280"/>
    </location>
</feature>
<comment type="subcellular location">
    <subcellularLocation>
        <location evidence="1">Cell membrane</location>
        <topology evidence="1">Multi-pass membrane protein</topology>
    </subcellularLocation>
</comment>
<dbReference type="InterPro" id="IPR013426">
    <property type="entry name" value="EpsH-like"/>
</dbReference>
<dbReference type="InterPro" id="IPR026392">
    <property type="entry name" value="Exo/Archaeosortase_dom"/>
</dbReference>
<evidence type="ECO:0000256" key="3">
    <source>
        <dbReference type="ARBA" id="ARBA00022670"/>
    </source>
</evidence>
<feature type="transmembrane region" description="Helical" evidence="8">
    <location>
        <begin position="78"/>
        <end position="104"/>
    </location>
</feature>
<dbReference type="InterPro" id="IPR019127">
    <property type="entry name" value="Exosortase"/>
</dbReference>
<protein>
    <submittedName>
        <fullName evidence="9">Uncharacterized protein</fullName>
    </submittedName>
</protein>
<accession>A0A7G9Z3L8</accession>
<evidence type="ECO:0000256" key="6">
    <source>
        <dbReference type="ARBA" id="ARBA00022989"/>
    </source>
</evidence>
<dbReference type="AlphaFoldDB" id="A0A7G9Z3L8"/>
<reference evidence="9" key="1">
    <citation type="submission" date="2020-06" db="EMBL/GenBank/DDBJ databases">
        <title>Unique genomic features of the anaerobic methanotrophic archaea.</title>
        <authorList>
            <person name="Chadwick G.L."/>
            <person name="Skennerton C.T."/>
            <person name="Laso-Perez R."/>
            <person name="Leu A.O."/>
            <person name="Speth D.R."/>
            <person name="Yu H."/>
            <person name="Morgan-Lang C."/>
            <person name="Hatzenpichler R."/>
            <person name="Goudeau D."/>
            <person name="Malmstrom R."/>
            <person name="Brazelton W.J."/>
            <person name="Woyke T."/>
            <person name="Hallam S.J."/>
            <person name="Tyson G.W."/>
            <person name="Wegener G."/>
            <person name="Boetius A."/>
            <person name="Orphan V."/>
        </authorList>
    </citation>
    <scope>NUCLEOTIDE SEQUENCE</scope>
</reference>
<dbReference type="NCBIfam" id="TIGR04178">
    <property type="entry name" value="exo_archaeo"/>
    <property type="match status" value="1"/>
</dbReference>
<evidence type="ECO:0000256" key="2">
    <source>
        <dbReference type="ARBA" id="ARBA00022475"/>
    </source>
</evidence>
<gene>
    <name evidence="9" type="ORF">GHJHFCIO_00002</name>
</gene>
<dbReference type="NCBIfam" id="TIGR02602">
    <property type="entry name" value="8TM_EpsH"/>
    <property type="match status" value="1"/>
</dbReference>
<feature type="transmembrane region" description="Helical" evidence="8">
    <location>
        <begin position="178"/>
        <end position="205"/>
    </location>
</feature>
<dbReference type="Pfam" id="PF09721">
    <property type="entry name" value="Exosortase_EpsH"/>
    <property type="match status" value="1"/>
</dbReference>
<feature type="transmembrane region" description="Helical" evidence="8">
    <location>
        <begin position="110"/>
        <end position="131"/>
    </location>
</feature>
<organism evidence="9">
    <name type="scientific">Candidatus Methanophaga sp. ANME-1 ERB7</name>
    <dbReference type="NCBI Taxonomy" id="2759913"/>
    <lineage>
        <taxon>Archaea</taxon>
        <taxon>Methanobacteriati</taxon>
        <taxon>Methanobacteriota</taxon>
        <taxon>Stenosarchaea group</taxon>
        <taxon>Methanomicrobia</taxon>
        <taxon>Candidatus Methanophagales</taxon>
        <taxon>Candidatus Methanophagaceae</taxon>
        <taxon>Candidatus Methanophaga</taxon>
    </lineage>
</organism>
<keyword evidence="5" id="KW-0378">Hydrolase</keyword>
<keyword evidence="3" id="KW-0645">Protease</keyword>
<evidence type="ECO:0000256" key="7">
    <source>
        <dbReference type="ARBA" id="ARBA00023136"/>
    </source>
</evidence>